<dbReference type="SUPFAM" id="SSF63411">
    <property type="entry name" value="LuxS/MPP-like metallohydrolase"/>
    <property type="match status" value="4"/>
</dbReference>
<comment type="similarity">
    <text evidence="3 14">Belongs to the peptidase M16 family.</text>
</comment>
<dbReference type="PANTHER" id="PTHR43690:SF18">
    <property type="entry name" value="INSULIN-DEGRADING ENZYME-RELATED"/>
    <property type="match status" value="1"/>
</dbReference>
<evidence type="ECO:0000256" key="10">
    <source>
        <dbReference type="ARBA" id="ARBA00023049"/>
    </source>
</evidence>
<dbReference type="GO" id="GO:0004222">
    <property type="term" value="F:metalloendopeptidase activity"/>
    <property type="evidence" value="ECO:0007669"/>
    <property type="project" value="UniProtKB-EC"/>
</dbReference>
<feature type="domain" description="Peptidase M16 C-terminal" evidence="16">
    <location>
        <begin position="219"/>
        <end position="396"/>
    </location>
</feature>
<dbReference type="Pfam" id="PF22456">
    <property type="entry name" value="PqqF-like_C_4"/>
    <property type="match status" value="1"/>
</dbReference>
<dbReference type="InterPro" id="IPR032632">
    <property type="entry name" value="Peptidase_M16_M"/>
</dbReference>
<evidence type="ECO:0000256" key="13">
    <source>
        <dbReference type="ARBA" id="ARBA00033450"/>
    </source>
</evidence>
<dbReference type="Pfam" id="PF00675">
    <property type="entry name" value="Peptidase_M16"/>
    <property type="match status" value="1"/>
</dbReference>
<dbReference type="FunFam" id="3.30.830.10:FF:000012">
    <property type="entry name" value="Protease 3"/>
    <property type="match status" value="1"/>
</dbReference>
<dbReference type="AlphaFoldDB" id="A0A162BAU5"/>
<dbReference type="EC" id="3.4.24.55" evidence="4"/>
<keyword evidence="10" id="KW-0482">Metalloprotease</keyword>
<dbReference type="PROSITE" id="PS51257">
    <property type="entry name" value="PROKAR_LIPOPROTEIN"/>
    <property type="match status" value="1"/>
</dbReference>
<dbReference type="PROSITE" id="PS00143">
    <property type="entry name" value="INSULINASE"/>
    <property type="match status" value="1"/>
</dbReference>
<dbReference type="InterPro" id="IPR001431">
    <property type="entry name" value="Pept_M16_Zn_BS"/>
</dbReference>
<evidence type="ECO:0000256" key="6">
    <source>
        <dbReference type="ARBA" id="ARBA00022670"/>
    </source>
</evidence>
<keyword evidence="7" id="KW-0479">Metal-binding</keyword>
<evidence type="ECO:0000256" key="12">
    <source>
        <dbReference type="ARBA" id="ARBA00031184"/>
    </source>
</evidence>
<evidence type="ECO:0000256" key="2">
    <source>
        <dbReference type="ARBA" id="ARBA00002184"/>
    </source>
</evidence>
<feature type="domain" description="Coenzyme PQQ synthesis protein F-like C-terminal lobe" evidence="18">
    <location>
        <begin position="780"/>
        <end position="874"/>
    </location>
</feature>
<dbReference type="InterPro" id="IPR011765">
    <property type="entry name" value="Pept_M16_N"/>
</dbReference>
<dbReference type="Pfam" id="PF16187">
    <property type="entry name" value="Peptidase_M16_M"/>
    <property type="match status" value="1"/>
</dbReference>
<organism evidence="19 20">
    <name type="scientific">Pseudoalteromonas luteoviolacea S4060-1</name>
    <dbReference type="NCBI Taxonomy" id="1365257"/>
    <lineage>
        <taxon>Bacteria</taxon>
        <taxon>Pseudomonadati</taxon>
        <taxon>Pseudomonadota</taxon>
        <taxon>Gammaproteobacteria</taxon>
        <taxon>Alteromonadales</taxon>
        <taxon>Pseudoalteromonadaceae</taxon>
        <taxon>Pseudoalteromonas</taxon>
    </lineage>
</organism>
<dbReference type="PATRIC" id="fig|1365257.3.peg.753"/>
<evidence type="ECO:0000256" key="8">
    <source>
        <dbReference type="ARBA" id="ARBA00022801"/>
    </source>
</evidence>
<dbReference type="GO" id="GO:0006508">
    <property type="term" value="P:proteolysis"/>
    <property type="evidence" value="ECO:0007669"/>
    <property type="project" value="UniProtKB-KW"/>
</dbReference>
<keyword evidence="6" id="KW-0645">Protease</keyword>
<dbReference type="Gene3D" id="3.30.830.10">
    <property type="entry name" value="Metalloenzyme, LuxS/M16 peptidase-like"/>
    <property type="match status" value="4"/>
</dbReference>
<evidence type="ECO:0000256" key="3">
    <source>
        <dbReference type="ARBA" id="ARBA00007261"/>
    </source>
</evidence>
<evidence type="ECO:0000313" key="20">
    <source>
        <dbReference type="Proteomes" id="UP000076661"/>
    </source>
</evidence>
<comment type="caution">
    <text evidence="19">The sequence shown here is derived from an EMBL/GenBank/DDBJ whole genome shotgun (WGS) entry which is preliminary data.</text>
</comment>
<proteinExistence type="inferred from homology"/>
<comment type="cofactor">
    <cofactor evidence="1">
        <name>Zn(2+)</name>
        <dbReference type="ChEBI" id="CHEBI:29105"/>
    </cofactor>
</comment>
<evidence type="ECO:0000313" key="19">
    <source>
        <dbReference type="EMBL" id="KZN69303.1"/>
    </source>
</evidence>
<dbReference type="PANTHER" id="PTHR43690">
    <property type="entry name" value="NARDILYSIN"/>
    <property type="match status" value="1"/>
</dbReference>
<dbReference type="GO" id="GO:0046872">
    <property type="term" value="F:metal ion binding"/>
    <property type="evidence" value="ECO:0007669"/>
    <property type="project" value="UniProtKB-KW"/>
</dbReference>
<dbReference type="InterPro" id="IPR007863">
    <property type="entry name" value="Peptidase_M16_C"/>
</dbReference>
<dbReference type="InterPro" id="IPR011249">
    <property type="entry name" value="Metalloenz_LuxS/M16"/>
</dbReference>
<dbReference type="EMBL" id="AUXX01000005">
    <property type="protein sequence ID" value="KZN69303.1"/>
    <property type="molecule type" value="Genomic_DNA"/>
</dbReference>
<evidence type="ECO:0000256" key="5">
    <source>
        <dbReference type="ARBA" id="ARBA00017565"/>
    </source>
</evidence>
<name>A0A162BAU5_9GAMM</name>
<evidence type="ECO:0000256" key="1">
    <source>
        <dbReference type="ARBA" id="ARBA00001947"/>
    </source>
</evidence>
<evidence type="ECO:0000259" key="18">
    <source>
        <dbReference type="Pfam" id="PF22456"/>
    </source>
</evidence>
<evidence type="ECO:0000256" key="9">
    <source>
        <dbReference type="ARBA" id="ARBA00022833"/>
    </source>
</evidence>
<sequence length="957" mass="108909">MKKLFAIGAITLGLLAGCSATNFSSSQESLIADSLIVSPNDNRQYKVLTLENGIDVVLVSDPNAEKSAAALSVGIGLLHDPMSQQGMAHYLEHMLFLGTEQFPNPDEYSEFMQKNGGSHNAYTWLDVTNYMLKINNDAYEEALARFSDFFKAPKLYPEYTDKEKNAVNAEWSMRREMDFFGQFKLARSLLGEHPANRFLIGNLETLGDKKNSNLHQETVDFYDKYYSANIMKLAMISNLPLSEMEAKAIKHFSSIKNKNIEEPVVTEAIDFRQAGKKRIHYQPNQDVKSLNIEFIIENNMSDFAVKPNYFISYLLSNEMQGSPAQVLKDKGWIASLSAYDAPNHYGNYGVITVGIELTEEGMKNREQIVATVMRYINLIKEEGVDAKYFEEIKTSLDNKFRFLEKQDEFDYVSELAANMQDYPLNHAVNAGYYFAKFEPDAINQVLEQLTPESMRVWYISKDEPVNSKLHFYDGQYKVEEISDQEIAQWSKPSQLALALPSVNRLLPENFDIKVPQNGQANSVEQVYKGERIHAWRKSSERYTQQPKGTLEVVINSAMPINNVENKVAAQLWVDLYRIQKAKLMTEAHVAGMGLDLSYSNGLVMSLSGFTDKQPRLLEQAFIDFKVSPTAKQLEQAVDRYIRQIQNQNKQIPYYQAFGAYRQLTREGNFDHELLIETARQMTPENFAKYRDEILETNLIRIFGYGNYNNDDINNAVAILKKEVGETLSQSDYIRAGFWQPKKGEVLVWQKDADVADVAIVDVAVHPTPGYEQKAAALILKAHLRQKAFNTLRTEEQLAYAVGALSTSIDEYSAIGLFIQTPVKSVQDMQARFDEFKVSYASELSKLTNDEFNKIKSSVLANLMEEPKNLSEEAQPILSDWYRNKLTFDSKEKLIQAAKNVTLDSVQAYFNETLLNKDAARLNIQVRGRKFADKPFATLPNQQQISNISALYKMAQFK</sequence>
<dbReference type="GO" id="GO:0005737">
    <property type="term" value="C:cytoplasm"/>
    <property type="evidence" value="ECO:0007669"/>
    <property type="project" value="UniProtKB-ARBA"/>
</dbReference>
<keyword evidence="8" id="KW-0378">Hydrolase</keyword>
<gene>
    <name evidence="19" type="ORF">N478_11765</name>
</gene>
<evidence type="ECO:0000259" key="17">
    <source>
        <dbReference type="Pfam" id="PF16187"/>
    </source>
</evidence>
<keyword evidence="9" id="KW-0862">Zinc</keyword>
<evidence type="ECO:0000256" key="7">
    <source>
        <dbReference type="ARBA" id="ARBA00022723"/>
    </source>
</evidence>
<dbReference type="Pfam" id="PF05193">
    <property type="entry name" value="Peptidase_M16_C"/>
    <property type="match status" value="1"/>
</dbReference>
<evidence type="ECO:0000256" key="11">
    <source>
        <dbReference type="ARBA" id="ARBA00029597"/>
    </source>
</evidence>
<evidence type="ECO:0000256" key="14">
    <source>
        <dbReference type="RuleBase" id="RU004447"/>
    </source>
</evidence>
<dbReference type="FunFam" id="3.30.830.10:FF:000005">
    <property type="entry name" value="nardilysin isoform X1"/>
    <property type="match status" value="1"/>
</dbReference>
<feature type="domain" description="Peptidase M16 middle/third" evidence="17">
    <location>
        <begin position="400"/>
        <end position="675"/>
    </location>
</feature>
<feature type="domain" description="Peptidase M16 N-terminal" evidence="15">
    <location>
        <begin position="56"/>
        <end position="191"/>
    </location>
</feature>
<evidence type="ECO:0000256" key="4">
    <source>
        <dbReference type="ARBA" id="ARBA00012449"/>
    </source>
</evidence>
<dbReference type="InterPro" id="IPR050626">
    <property type="entry name" value="Peptidase_M16"/>
</dbReference>
<accession>A0A162BAU5</accession>
<comment type="function">
    <text evidence="2">Endopeptidase that degrades small peptides of less than 7 kDa, such as glucagon and insulin.</text>
</comment>
<dbReference type="RefSeq" id="WP_063380028.1">
    <property type="nucleotide sequence ID" value="NZ_AUXX01000005.1"/>
</dbReference>
<reference evidence="19 20" key="1">
    <citation type="submission" date="2013-07" db="EMBL/GenBank/DDBJ databases">
        <title>Comparative Genomic and Metabolomic Analysis of Twelve Strains of Pseudoalteromonas luteoviolacea.</title>
        <authorList>
            <person name="Vynne N.G."/>
            <person name="Mansson M."/>
            <person name="Gram L."/>
        </authorList>
    </citation>
    <scope>NUCLEOTIDE SEQUENCE [LARGE SCALE GENOMIC DNA]</scope>
    <source>
        <strain evidence="19 20">S4060-1</strain>
    </source>
</reference>
<evidence type="ECO:0000259" key="15">
    <source>
        <dbReference type="Pfam" id="PF00675"/>
    </source>
</evidence>
<evidence type="ECO:0000259" key="16">
    <source>
        <dbReference type="Pfam" id="PF05193"/>
    </source>
</evidence>
<protein>
    <recommendedName>
        <fullName evidence="5">Protease 3</fullName>
        <ecNumber evidence="4">3.4.24.55</ecNumber>
    </recommendedName>
    <alternativeName>
        <fullName evidence="13">Pitrilysin</fullName>
    </alternativeName>
    <alternativeName>
        <fullName evidence="12">Protease III</fullName>
    </alternativeName>
    <alternativeName>
        <fullName evidence="11">Protease pi</fullName>
    </alternativeName>
</protein>
<dbReference type="InterPro" id="IPR054734">
    <property type="entry name" value="PqqF-like_C_4"/>
</dbReference>
<dbReference type="Proteomes" id="UP000076661">
    <property type="component" value="Unassembled WGS sequence"/>
</dbReference>